<dbReference type="Proteomes" id="UP000567179">
    <property type="component" value="Unassembled WGS sequence"/>
</dbReference>
<dbReference type="EMBL" id="JAACJJ010000014">
    <property type="protein sequence ID" value="KAF5326650.1"/>
    <property type="molecule type" value="Genomic_DNA"/>
</dbReference>
<keyword evidence="3" id="KW-1185">Reference proteome</keyword>
<proteinExistence type="predicted"/>
<accession>A0A8H5F7H2</accession>
<comment type="caution">
    <text evidence="2">The sequence shown here is derived from an EMBL/GenBank/DDBJ whole genome shotgun (WGS) entry which is preliminary data.</text>
</comment>
<evidence type="ECO:0000313" key="3">
    <source>
        <dbReference type="Proteomes" id="UP000567179"/>
    </source>
</evidence>
<protein>
    <submittedName>
        <fullName evidence="2">Uncharacterized protein</fullName>
    </submittedName>
</protein>
<name>A0A8H5F7H2_9AGAR</name>
<evidence type="ECO:0000313" key="2">
    <source>
        <dbReference type="EMBL" id="KAF5326650.1"/>
    </source>
</evidence>
<sequence>MTREDHITSSQAHSLAIQYDNGSILESKGVAPSGSTDEVDEFMDSFYLDGVGTPTDDTDDNQTSTPGGVDSDDDVYDLYTYTVASTPASVSYQSACSSSSNHHFNQEDFEYQLGLAIARYDAKPRRWAGYEQGDGPDLEDSALVRRCEVEEDLVAKSVSCSPQHEQWCTAIGGG</sequence>
<evidence type="ECO:0000256" key="1">
    <source>
        <dbReference type="SAM" id="MobiDB-lite"/>
    </source>
</evidence>
<reference evidence="2 3" key="1">
    <citation type="journal article" date="2020" name="ISME J.">
        <title>Uncovering the hidden diversity of litter-decomposition mechanisms in mushroom-forming fungi.</title>
        <authorList>
            <person name="Floudas D."/>
            <person name="Bentzer J."/>
            <person name="Ahren D."/>
            <person name="Johansson T."/>
            <person name="Persson P."/>
            <person name="Tunlid A."/>
        </authorList>
    </citation>
    <scope>NUCLEOTIDE SEQUENCE [LARGE SCALE GENOMIC DNA]</scope>
    <source>
        <strain evidence="2 3">CBS 101986</strain>
    </source>
</reference>
<gene>
    <name evidence="2" type="ORF">D9619_004743</name>
</gene>
<feature type="region of interest" description="Disordered" evidence="1">
    <location>
        <begin position="47"/>
        <end position="72"/>
    </location>
</feature>
<organism evidence="2 3">
    <name type="scientific">Psilocybe cf. subviscida</name>
    <dbReference type="NCBI Taxonomy" id="2480587"/>
    <lineage>
        <taxon>Eukaryota</taxon>
        <taxon>Fungi</taxon>
        <taxon>Dikarya</taxon>
        <taxon>Basidiomycota</taxon>
        <taxon>Agaricomycotina</taxon>
        <taxon>Agaricomycetes</taxon>
        <taxon>Agaricomycetidae</taxon>
        <taxon>Agaricales</taxon>
        <taxon>Agaricineae</taxon>
        <taxon>Strophariaceae</taxon>
        <taxon>Psilocybe</taxon>
    </lineage>
</organism>
<dbReference type="AlphaFoldDB" id="A0A8H5F7H2"/>